<organism evidence="2 3">
    <name type="scientific">Rotaria magnacalcarata</name>
    <dbReference type="NCBI Taxonomy" id="392030"/>
    <lineage>
        <taxon>Eukaryota</taxon>
        <taxon>Metazoa</taxon>
        <taxon>Spiralia</taxon>
        <taxon>Gnathifera</taxon>
        <taxon>Rotifera</taxon>
        <taxon>Eurotatoria</taxon>
        <taxon>Bdelloidea</taxon>
        <taxon>Philodinida</taxon>
        <taxon>Philodinidae</taxon>
        <taxon>Rotaria</taxon>
    </lineage>
</organism>
<comment type="caution">
    <text evidence="2">The sequence shown here is derived from an EMBL/GenBank/DDBJ whole genome shotgun (WGS) entry which is preliminary data.</text>
</comment>
<evidence type="ECO:0000256" key="1">
    <source>
        <dbReference type="SAM" id="MobiDB-lite"/>
    </source>
</evidence>
<feature type="compositionally biased region" description="Low complexity" evidence="1">
    <location>
        <begin position="377"/>
        <end position="409"/>
    </location>
</feature>
<gene>
    <name evidence="2" type="ORF">KQP761_LOCUS4101</name>
</gene>
<sequence>MTSFPLNLPVTQKDTLDDITDEIKQFDWELGEYLFHDFIEYFQLPQIIRISQPWDTNLVKNDIFHLQAMYDRHLIVSKSLVPDNRTYIVPDWFQGQCRILTAAPIYKPRWWEFRNALELLRFKMPRDHIRVLQDTHTLLLLPTNQTIPVLIKQNTEVTLKRIEKSKTITDGKEMFVLVDKNDQEFLLDPTDSANTFHFATQILDNEFDKSYHKHTKENLFTLPEILIRYELPIDIEIVTLVDTIPIESFPSKLRLEKYSIVKSIAAISIGDPNHPRILEFSSLTQFSLNCVKCLTAGLPRDSSVHEENRTFDESAYHQYESVRERLVQLFEDISIQYMRTPFIGNPDEVESIEKVFDIGLKLKTEEQDQTYIVLEQSNSTSNQSNSTSNQSNSASNQSNNTSNQSTNATPSINKQPARFTVHLPADFNSPYSNVMELGEDEDDQEMSPSTNA</sequence>
<dbReference type="Proteomes" id="UP000663834">
    <property type="component" value="Unassembled WGS sequence"/>
</dbReference>
<dbReference type="OrthoDB" id="10032496at2759"/>
<protein>
    <submittedName>
        <fullName evidence="2">Uncharacterized protein</fullName>
    </submittedName>
</protein>
<accession>A0A815CU74</accession>
<evidence type="ECO:0000313" key="2">
    <source>
        <dbReference type="EMBL" id="CAF1287439.1"/>
    </source>
</evidence>
<evidence type="ECO:0000313" key="3">
    <source>
        <dbReference type="Proteomes" id="UP000663834"/>
    </source>
</evidence>
<reference evidence="2" key="1">
    <citation type="submission" date="2021-02" db="EMBL/GenBank/DDBJ databases">
        <authorList>
            <person name="Nowell W R."/>
        </authorList>
    </citation>
    <scope>NUCLEOTIDE SEQUENCE</scope>
</reference>
<dbReference type="AlphaFoldDB" id="A0A815CU74"/>
<name>A0A815CU74_9BILA</name>
<proteinExistence type="predicted"/>
<feature type="region of interest" description="Disordered" evidence="1">
    <location>
        <begin position="424"/>
        <end position="452"/>
    </location>
</feature>
<dbReference type="EMBL" id="CAJNOW010000632">
    <property type="protein sequence ID" value="CAF1287439.1"/>
    <property type="molecule type" value="Genomic_DNA"/>
</dbReference>
<feature type="region of interest" description="Disordered" evidence="1">
    <location>
        <begin position="377"/>
        <end position="412"/>
    </location>
</feature>